<dbReference type="GeneID" id="66115373"/>
<dbReference type="SMART" id="SM01117">
    <property type="entry name" value="Cyt-b5"/>
    <property type="match status" value="1"/>
</dbReference>
<dbReference type="Proteomes" id="UP000790833">
    <property type="component" value="Unassembled WGS sequence"/>
</dbReference>
<dbReference type="Gene3D" id="3.10.120.10">
    <property type="entry name" value="Cytochrome b5-like heme/steroid binding domain"/>
    <property type="match status" value="1"/>
</dbReference>
<dbReference type="GO" id="GO:0016020">
    <property type="term" value="C:membrane"/>
    <property type="evidence" value="ECO:0007669"/>
    <property type="project" value="TreeGrafter"/>
</dbReference>
<evidence type="ECO:0000313" key="4">
    <source>
        <dbReference type="Proteomes" id="UP000790833"/>
    </source>
</evidence>
<dbReference type="SUPFAM" id="SSF55856">
    <property type="entry name" value="Cytochrome b5-like heme/steroid binding domain"/>
    <property type="match status" value="1"/>
</dbReference>
<accession>A0A9P8AGF2</accession>
<reference evidence="3" key="1">
    <citation type="submission" date="2021-03" db="EMBL/GenBank/DDBJ databases">
        <authorList>
            <person name="Palmer J.M."/>
        </authorList>
    </citation>
    <scope>NUCLEOTIDE SEQUENCE</scope>
    <source>
        <strain evidence="3">ARV_011</strain>
    </source>
</reference>
<dbReference type="EMBL" id="JAHMUF010000019">
    <property type="protein sequence ID" value="KAG7192280.1"/>
    <property type="molecule type" value="Genomic_DNA"/>
</dbReference>
<dbReference type="RefSeq" id="XP_043047830.1">
    <property type="nucleotide sequence ID" value="XM_043192775.1"/>
</dbReference>
<dbReference type="InterPro" id="IPR050577">
    <property type="entry name" value="MAPR/NEUFC/NENF-like"/>
</dbReference>
<gene>
    <name evidence="3" type="ORF">KQ657_001999</name>
</gene>
<dbReference type="InterPro" id="IPR036400">
    <property type="entry name" value="Cyt_B5-like_heme/steroid_sf"/>
</dbReference>
<dbReference type="InterPro" id="IPR001199">
    <property type="entry name" value="Cyt_B5-like_heme/steroid-bd"/>
</dbReference>
<dbReference type="PANTHER" id="PTHR10281:SF76">
    <property type="entry name" value="CALCUTTA CUP-RELATED"/>
    <property type="match status" value="1"/>
</dbReference>
<evidence type="ECO:0000256" key="1">
    <source>
        <dbReference type="ARBA" id="ARBA00038357"/>
    </source>
</evidence>
<dbReference type="PANTHER" id="PTHR10281">
    <property type="entry name" value="MEMBRANE-ASSOCIATED PROGESTERONE RECEPTOR COMPONENT-RELATED"/>
    <property type="match status" value="1"/>
</dbReference>
<dbReference type="GO" id="GO:0012505">
    <property type="term" value="C:endomembrane system"/>
    <property type="evidence" value="ECO:0007669"/>
    <property type="project" value="TreeGrafter"/>
</dbReference>
<comment type="similarity">
    <text evidence="1">Belongs to the cytochrome b5 family. MAPR subfamily.</text>
</comment>
<comment type="caution">
    <text evidence="3">The sequence shown here is derived from an EMBL/GenBank/DDBJ whole genome shotgun (WGS) entry which is preliminary data.</text>
</comment>
<dbReference type="AlphaFoldDB" id="A0A9P8AGF2"/>
<organism evidence="3 4">
    <name type="scientific">Scheffersomyces spartinae</name>
    <dbReference type="NCBI Taxonomy" id="45513"/>
    <lineage>
        <taxon>Eukaryota</taxon>
        <taxon>Fungi</taxon>
        <taxon>Dikarya</taxon>
        <taxon>Ascomycota</taxon>
        <taxon>Saccharomycotina</taxon>
        <taxon>Pichiomycetes</taxon>
        <taxon>Debaryomycetaceae</taxon>
        <taxon>Scheffersomyces</taxon>
    </lineage>
</organism>
<sequence length="123" mass="14068">MTRSQLALYNGEDKPEMYVAIKGYVYDVTSNAKSYGPGKAYHSLVARDCSRMLGMNILNVAKLYPEDGNSATNEPNHRRSEIDTWSVSDLTERQQATVDKWELFFKKRYRIVAVIVDHGFKTV</sequence>
<protein>
    <recommendedName>
        <fullName evidence="2">Cytochrome b5 heme-binding domain-containing protein</fullName>
    </recommendedName>
</protein>
<evidence type="ECO:0000313" key="3">
    <source>
        <dbReference type="EMBL" id="KAG7192280.1"/>
    </source>
</evidence>
<feature type="domain" description="Cytochrome b5 heme-binding" evidence="2">
    <location>
        <begin position="1"/>
        <end position="116"/>
    </location>
</feature>
<dbReference type="Pfam" id="PF00173">
    <property type="entry name" value="Cyt-b5"/>
    <property type="match status" value="1"/>
</dbReference>
<proteinExistence type="inferred from homology"/>
<dbReference type="OrthoDB" id="899at2759"/>
<name>A0A9P8AGF2_9ASCO</name>
<evidence type="ECO:0000259" key="2">
    <source>
        <dbReference type="SMART" id="SM01117"/>
    </source>
</evidence>
<keyword evidence="4" id="KW-1185">Reference proteome</keyword>